<protein>
    <recommendedName>
        <fullName evidence="2">Lipid/polyisoprenoid-binding YceI-like domain-containing protein</fullName>
    </recommendedName>
</protein>
<evidence type="ECO:0000256" key="1">
    <source>
        <dbReference type="SAM" id="SignalP"/>
    </source>
</evidence>
<feature type="signal peptide" evidence="1">
    <location>
        <begin position="1"/>
        <end position="23"/>
    </location>
</feature>
<dbReference type="Proteomes" id="UP000826725">
    <property type="component" value="Chromosome"/>
</dbReference>
<evidence type="ECO:0000313" key="4">
    <source>
        <dbReference type="Proteomes" id="UP000826725"/>
    </source>
</evidence>
<keyword evidence="1" id="KW-0732">Signal</keyword>
<dbReference type="PANTHER" id="PTHR34406">
    <property type="entry name" value="PROTEIN YCEI"/>
    <property type="match status" value="1"/>
</dbReference>
<gene>
    <name evidence="3" type="ORF">DGMP_39330</name>
</gene>
<proteinExistence type="predicted"/>
<sequence>MKKTGLFIAAFLLLCFNTQGLQAAVRSWEIDKNHSNFYFSVNHIFSRIDGRFTDFSSTFLFDPNDLPASKIVFDIQVKSIITHNAKRDKHLLSQDFFDASRYPVINFTSTNIKKTGVNTFDIAGKFTIKGKSYDLVLPLKLIGIKDHPMVKGSEVMGFSGELTLDRLAYGVGNGKFVQYGVVGKLVKINLSLELLAPR</sequence>
<reference evidence="3" key="1">
    <citation type="submission" date="2020-09" db="EMBL/GenBank/DDBJ databases">
        <title>Desulfogranum mesoprofundum gen. nov., sp. nov., a novel mesophilic, sulfate-reducing chemolithoautotroph isolated from a deep-sea hydrothermal vent chimney in the Suiyo Seamount.</title>
        <authorList>
            <person name="Hashimoto Y."/>
            <person name="Nakagawa S."/>
        </authorList>
    </citation>
    <scope>NUCLEOTIDE SEQUENCE</scope>
    <source>
        <strain evidence="3">KT2</strain>
    </source>
</reference>
<dbReference type="SMART" id="SM00867">
    <property type="entry name" value="YceI"/>
    <property type="match status" value="1"/>
</dbReference>
<dbReference type="KEGG" id="dbk:DGMP_39330"/>
<name>A0A8D5FT84_9BACT</name>
<feature type="chain" id="PRO_5034575071" description="Lipid/polyisoprenoid-binding YceI-like domain-containing protein" evidence="1">
    <location>
        <begin position="24"/>
        <end position="198"/>
    </location>
</feature>
<dbReference type="EMBL" id="AP024086">
    <property type="protein sequence ID" value="BCL63240.1"/>
    <property type="molecule type" value="Genomic_DNA"/>
</dbReference>
<keyword evidence="4" id="KW-1185">Reference proteome</keyword>
<feature type="domain" description="Lipid/polyisoprenoid-binding YceI-like" evidence="2">
    <location>
        <begin position="27"/>
        <end position="195"/>
    </location>
</feature>
<dbReference type="Pfam" id="PF04264">
    <property type="entry name" value="YceI"/>
    <property type="match status" value="1"/>
</dbReference>
<dbReference type="AlphaFoldDB" id="A0A8D5FT84"/>
<evidence type="ECO:0000313" key="3">
    <source>
        <dbReference type="EMBL" id="BCL63240.1"/>
    </source>
</evidence>
<dbReference type="PANTHER" id="PTHR34406:SF1">
    <property type="entry name" value="PROTEIN YCEI"/>
    <property type="match status" value="1"/>
</dbReference>
<organism evidence="3 4">
    <name type="scientific">Desulfomarina profundi</name>
    <dbReference type="NCBI Taxonomy" id="2772557"/>
    <lineage>
        <taxon>Bacteria</taxon>
        <taxon>Pseudomonadati</taxon>
        <taxon>Thermodesulfobacteriota</taxon>
        <taxon>Desulfobulbia</taxon>
        <taxon>Desulfobulbales</taxon>
        <taxon>Desulfobulbaceae</taxon>
        <taxon>Desulfomarina</taxon>
    </lineage>
</organism>
<evidence type="ECO:0000259" key="2">
    <source>
        <dbReference type="SMART" id="SM00867"/>
    </source>
</evidence>
<accession>A0A8D5FT84</accession>
<dbReference type="RefSeq" id="WP_228855513.1">
    <property type="nucleotide sequence ID" value="NZ_AP024086.1"/>
</dbReference>
<dbReference type="InterPro" id="IPR007372">
    <property type="entry name" value="Lipid/polyisoprenoid-bd_YceI"/>
</dbReference>